<evidence type="ECO:0000256" key="1">
    <source>
        <dbReference type="SAM" id="Phobius"/>
    </source>
</evidence>
<dbReference type="Proteomes" id="UP000005990">
    <property type="component" value="Unassembled WGS sequence"/>
</dbReference>
<feature type="transmembrane region" description="Helical" evidence="1">
    <location>
        <begin position="15"/>
        <end position="35"/>
    </location>
</feature>
<proteinExistence type="predicted"/>
<comment type="caution">
    <text evidence="2">The sequence shown here is derived from an EMBL/GenBank/DDBJ whole genome shotgun (WGS) entry which is preliminary data.</text>
</comment>
<dbReference type="AlphaFoldDB" id="E4KLS0"/>
<protein>
    <submittedName>
        <fullName evidence="2">Uncharacterized protein</fullName>
    </submittedName>
</protein>
<organism evidence="2 3">
    <name type="scientific">Eremococcus coleocola ACS-139-V-Col8</name>
    <dbReference type="NCBI Taxonomy" id="908337"/>
    <lineage>
        <taxon>Bacteria</taxon>
        <taxon>Bacillati</taxon>
        <taxon>Bacillota</taxon>
        <taxon>Bacilli</taxon>
        <taxon>Lactobacillales</taxon>
        <taxon>Aerococcaceae</taxon>
        <taxon>Eremococcus</taxon>
    </lineage>
</organism>
<evidence type="ECO:0000313" key="2">
    <source>
        <dbReference type="EMBL" id="EFR32047.1"/>
    </source>
</evidence>
<name>E4KLS0_9LACT</name>
<reference evidence="2 3" key="1">
    <citation type="submission" date="2010-10" db="EMBL/GenBank/DDBJ databases">
        <authorList>
            <person name="Durkin A.S."/>
            <person name="Madupu R."/>
            <person name="Torralba M."/>
            <person name="Gillis M."/>
            <person name="Methe B."/>
            <person name="Sutton G."/>
            <person name="Nelson K.E."/>
        </authorList>
    </citation>
    <scope>NUCLEOTIDE SEQUENCE [LARGE SCALE GENOMIC DNA]</scope>
    <source>
        <strain evidence="2 3">ACS-139-V-Col8</strain>
    </source>
</reference>
<dbReference type="EMBL" id="AENN01000001">
    <property type="protein sequence ID" value="EFR32047.1"/>
    <property type="molecule type" value="Genomic_DNA"/>
</dbReference>
<keyword evidence="1" id="KW-0812">Transmembrane</keyword>
<sequence>MRLLLAEDEDDLAKGIQTILVMSHCFVKLAFYCLIKK</sequence>
<dbReference type="STRING" id="908337.HMPREF9257_0902"/>
<keyword evidence="1" id="KW-0472">Membrane</keyword>
<accession>E4KLS0</accession>
<evidence type="ECO:0000313" key="3">
    <source>
        <dbReference type="Proteomes" id="UP000005990"/>
    </source>
</evidence>
<keyword evidence="1" id="KW-1133">Transmembrane helix</keyword>
<keyword evidence="3" id="KW-1185">Reference proteome</keyword>
<gene>
    <name evidence="2" type="ORF">HMPREF9257_0902</name>
</gene>